<dbReference type="SFLD" id="SFLDS00029">
    <property type="entry name" value="Radical_SAM"/>
    <property type="match status" value="1"/>
</dbReference>
<sequence length="383" mass="41859">MPDPEVGVSTAAAPRMIADVFHTLVVQPTTLCNLDCGYCYLPDRRRQRLMSADVAAALAASVAEQDSTYPVEVVWHGGEPIATPIGHLRSLLAEFEPLRRSGRIRHGVQTNATLLSSAWCDLLVEYGFHIGVSVDGPAACNAARVDRAGRPAFDRIMRGIRLLQEHSVPFEVICVVTADTIDRADELVEFFTEVGCASVGFNIEEQEGLNAHRPQVTAARAEAFWLRLWQLREAGHALRIRELDRLRDHVSAMRGGVAPTSLPYDPIPTVAHDGDTVILSPELLGIRSAAYGDFLIGNLLRESLPTMIGKARTLRQVAEFESALRSCAATCEFWQFCGGAQAGNRFFELGTFDATETAYCRNSKQALVRSALTHLTTTKGTPA</sequence>
<organism evidence="6 7">
    <name type="scientific">Catellatospora bangladeshensis</name>
    <dbReference type="NCBI Taxonomy" id="310355"/>
    <lineage>
        <taxon>Bacteria</taxon>
        <taxon>Bacillati</taxon>
        <taxon>Actinomycetota</taxon>
        <taxon>Actinomycetes</taxon>
        <taxon>Micromonosporales</taxon>
        <taxon>Micromonosporaceae</taxon>
        <taxon>Catellatospora</taxon>
    </lineage>
</organism>
<dbReference type="GO" id="GO:0016491">
    <property type="term" value="F:oxidoreductase activity"/>
    <property type="evidence" value="ECO:0007669"/>
    <property type="project" value="InterPro"/>
</dbReference>
<reference evidence="6 7" key="1">
    <citation type="submission" date="2021-01" db="EMBL/GenBank/DDBJ databases">
        <title>Whole genome shotgun sequence of Catellatospora bangladeshensis NBRC 107357.</title>
        <authorList>
            <person name="Komaki H."/>
            <person name="Tamura T."/>
        </authorList>
    </citation>
    <scope>NUCLEOTIDE SEQUENCE [LARGE SCALE GENOMIC DNA]</scope>
    <source>
        <strain evidence="6 7">NBRC 107357</strain>
    </source>
</reference>
<keyword evidence="2" id="KW-0479">Metal-binding</keyword>
<keyword evidence="3" id="KW-0408">Iron</keyword>
<evidence type="ECO:0000256" key="2">
    <source>
        <dbReference type="ARBA" id="ARBA00022723"/>
    </source>
</evidence>
<dbReference type="PANTHER" id="PTHR43273">
    <property type="entry name" value="ANAEROBIC SULFATASE-MATURATING ENZYME HOMOLOG ASLB-RELATED"/>
    <property type="match status" value="1"/>
</dbReference>
<dbReference type="Gene3D" id="3.20.20.70">
    <property type="entry name" value="Aldolase class I"/>
    <property type="match status" value="1"/>
</dbReference>
<keyword evidence="7" id="KW-1185">Reference proteome</keyword>
<dbReference type="AlphaFoldDB" id="A0A8J3JSM1"/>
<evidence type="ECO:0000256" key="3">
    <source>
        <dbReference type="ARBA" id="ARBA00023004"/>
    </source>
</evidence>
<gene>
    <name evidence="6" type="ORF">Cba03nite_57540</name>
</gene>
<evidence type="ECO:0000259" key="5">
    <source>
        <dbReference type="PROSITE" id="PS51918"/>
    </source>
</evidence>
<dbReference type="GO" id="GO:0051536">
    <property type="term" value="F:iron-sulfur cluster binding"/>
    <property type="evidence" value="ECO:0007669"/>
    <property type="project" value="UniProtKB-KW"/>
</dbReference>
<evidence type="ECO:0000256" key="1">
    <source>
        <dbReference type="ARBA" id="ARBA00022691"/>
    </source>
</evidence>
<dbReference type="RefSeq" id="WP_239126069.1">
    <property type="nucleotide sequence ID" value="NZ_BONF01000037.1"/>
</dbReference>
<accession>A0A8J3JSM1</accession>
<name>A0A8J3JSM1_9ACTN</name>
<dbReference type="SFLD" id="SFLDG01072">
    <property type="entry name" value="dehydrogenase_like"/>
    <property type="match status" value="1"/>
</dbReference>
<dbReference type="InterPro" id="IPR023867">
    <property type="entry name" value="Sulphatase_maturase_rSAM"/>
</dbReference>
<dbReference type="Proteomes" id="UP000601223">
    <property type="component" value="Unassembled WGS sequence"/>
</dbReference>
<protein>
    <submittedName>
        <fullName evidence="6">Radical SAM protein</fullName>
    </submittedName>
</protein>
<comment type="caution">
    <text evidence="6">The sequence shown here is derived from an EMBL/GenBank/DDBJ whole genome shotgun (WGS) entry which is preliminary data.</text>
</comment>
<dbReference type="InterPro" id="IPR013785">
    <property type="entry name" value="Aldolase_TIM"/>
</dbReference>
<dbReference type="PROSITE" id="PS51918">
    <property type="entry name" value="RADICAL_SAM"/>
    <property type="match status" value="1"/>
</dbReference>
<dbReference type="Pfam" id="PF04055">
    <property type="entry name" value="Radical_SAM"/>
    <property type="match status" value="1"/>
</dbReference>
<evidence type="ECO:0000313" key="7">
    <source>
        <dbReference type="Proteomes" id="UP000601223"/>
    </source>
</evidence>
<feature type="domain" description="Radical SAM core" evidence="5">
    <location>
        <begin position="18"/>
        <end position="239"/>
    </location>
</feature>
<evidence type="ECO:0000256" key="4">
    <source>
        <dbReference type="ARBA" id="ARBA00023014"/>
    </source>
</evidence>
<dbReference type="InterPro" id="IPR058240">
    <property type="entry name" value="rSAM_sf"/>
</dbReference>
<dbReference type="SFLD" id="SFLDG01067">
    <property type="entry name" value="SPASM/twitch_domain_containing"/>
    <property type="match status" value="1"/>
</dbReference>
<dbReference type="InterPro" id="IPR007197">
    <property type="entry name" value="rSAM"/>
</dbReference>
<dbReference type="CDD" id="cd01335">
    <property type="entry name" value="Radical_SAM"/>
    <property type="match status" value="1"/>
</dbReference>
<dbReference type="SFLD" id="SFLDG01386">
    <property type="entry name" value="main_SPASM_domain-containing"/>
    <property type="match status" value="1"/>
</dbReference>
<keyword evidence="1" id="KW-0949">S-adenosyl-L-methionine</keyword>
<dbReference type="PANTHER" id="PTHR43273:SF8">
    <property type="entry name" value="RADICAL SAM DOMAIN PROTEIN"/>
    <property type="match status" value="1"/>
</dbReference>
<evidence type="ECO:0000313" key="6">
    <source>
        <dbReference type="EMBL" id="GIF84405.1"/>
    </source>
</evidence>
<proteinExistence type="predicted"/>
<dbReference type="SUPFAM" id="SSF102114">
    <property type="entry name" value="Radical SAM enzymes"/>
    <property type="match status" value="1"/>
</dbReference>
<dbReference type="EMBL" id="BONF01000037">
    <property type="protein sequence ID" value="GIF84405.1"/>
    <property type="molecule type" value="Genomic_DNA"/>
</dbReference>
<keyword evidence="4" id="KW-0411">Iron-sulfur</keyword>
<dbReference type="NCBIfam" id="NF041718">
    <property type="entry name" value="rSAM_phane_AMC"/>
    <property type="match status" value="1"/>
</dbReference>
<dbReference type="GO" id="GO:0046872">
    <property type="term" value="F:metal ion binding"/>
    <property type="evidence" value="ECO:0007669"/>
    <property type="project" value="UniProtKB-KW"/>
</dbReference>